<dbReference type="InterPro" id="IPR036259">
    <property type="entry name" value="MFS_trans_sf"/>
</dbReference>
<feature type="transmembrane region" description="Helical" evidence="4">
    <location>
        <begin position="249"/>
        <end position="270"/>
    </location>
</feature>
<dbReference type="InterPro" id="IPR020846">
    <property type="entry name" value="MFS_dom"/>
</dbReference>
<protein>
    <recommendedName>
        <fullName evidence="5">Major facilitator superfamily (MFS) profile domain-containing protein</fullName>
    </recommendedName>
</protein>
<dbReference type="PANTHER" id="PTHR23518">
    <property type="entry name" value="C-METHYLTRANSFERASE"/>
    <property type="match status" value="1"/>
</dbReference>
<dbReference type="PANTHER" id="PTHR23518:SF2">
    <property type="entry name" value="MAJOR FACILITATOR SUPERFAMILY TRANSPORTER"/>
    <property type="match status" value="1"/>
</dbReference>
<proteinExistence type="predicted"/>
<feature type="transmembrane region" description="Helical" evidence="4">
    <location>
        <begin position="147"/>
        <end position="169"/>
    </location>
</feature>
<feature type="transmembrane region" description="Helical" evidence="4">
    <location>
        <begin position="175"/>
        <end position="198"/>
    </location>
</feature>
<feature type="transmembrane region" description="Helical" evidence="4">
    <location>
        <begin position="21"/>
        <end position="43"/>
    </location>
</feature>
<evidence type="ECO:0000313" key="7">
    <source>
        <dbReference type="Proteomes" id="UP000177407"/>
    </source>
</evidence>
<dbReference type="GO" id="GO:0022857">
    <property type="term" value="F:transmembrane transporter activity"/>
    <property type="evidence" value="ECO:0007669"/>
    <property type="project" value="InterPro"/>
</dbReference>
<feature type="transmembrane region" description="Helical" evidence="4">
    <location>
        <begin position="55"/>
        <end position="73"/>
    </location>
</feature>
<evidence type="ECO:0000256" key="2">
    <source>
        <dbReference type="ARBA" id="ARBA00022989"/>
    </source>
</evidence>
<evidence type="ECO:0000259" key="5">
    <source>
        <dbReference type="PROSITE" id="PS50850"/>
    </source>
</evidence>
<comment type="caution">
    <text evidence="6">The sequence shown here is derived from an EMBL/GenBank/DDBJ whole genome shotgun (WGS) entry which is preliminary data.</text>
</comment>
<feature type="domain" description="Major facilitator superfamily (MFS) profile" evidence="5">
    <location>
        <begin position="174"/>
        <end position="384"/>
    </location>
</feature>
<keyword evidence="2 4" id="KW-1133">Transmembrane helix</keyword>
<feature type="transmembrane region" description="Helical" evidence="4">
    <location>
        <begin position="367"/>
        <end position="383"/>
    </location>
</feature>
<reference evidence="6 7" key="1">
    <citation type="journal article" date="2016" name="Nat. Commun.">
        <title>Thousands of microbial genomes shed light on interconnected biogeochemical processes in an aquifer system.</title>
        <authorList>
            <person name="Anantharaman K."/>
            <person name="Brown C.T."/>
            <person name="Hug L.A."/>
            <person name="Sharon I."/>
            <person name="Castelle C.J."/>
            <person name="Probst A.J."/>
            <person name="Thomas B.C."/>
            <person name="Singh A."/>
            <person name="Wilkins M.J."/>
            <person name="Karaoz U."/>
            <person name="Brodie E.L."/>
            <person name="Williams K.H."/>
            <person name="Hubbard S.S."/>
            <person name="Banfield J.F."/>
        </authorList>
    </citation>
    <scope>NUCLEOTIDE SEQUENCE [LARGE SCALE GENOMIC DNA]</scope>
</reference>
<dbReference type="AlphaFoldDB" id="A0A1F5S289"/>
<evidence type="ECO:0000256" key="1">
    <source>
        <dbReference type="ARBA" id="ARBA00022692"/>
    </source>
</evidence>
<feature type="transmembrane region" description="Helical" evidence="4">
    <location>
        <begin position="219"/>
        <end position="243"/>
    </location>
</feature>
<dbReference type="Gene3D" id="1.20.1250.20">
    <property type="entry name" value="MFS general substrate transporter like domains"/>
    <property type="match status" value="2"/>
</dbReference>
<feature type="transmembrane region" description="Helical" evidence="4">
    <location>
        <begin position="338"/>
        <end position="361"/>
    </location>
</feature>
<evidence type="ECO:0000313" key="6">
    <source>
        <dbReference type="EMBL" id="OGF20804.1"/>
    </source>
</evidence>
<accession>A0A1F5S289</accession>
<gene>
    <name evidence="6" type="ORF">A2257_03495</name>
</gene>
<dbReference type="SUPFAM" id="SSF103473">
    <property type="entry name" value="MFS general substrate transporter"/>
    <property type="match status" value="2"/>
</dbReference>
<evidence type="ECO:0000256" key="3">
    <source>
        <dbReference type="ARBA" id="ARBA00023136"/>
    </source>
</evidence>
<dbReference type="InterPro" id="IPR011701">
    <property type="entry name" value="MFS"/>
</dbReference>
<keyword evidence="3 4" id="KW-0472">Membrane</keyword>
<keyword evidence="1 4" id="KW-0812">Transmembrane</keyword>
<dbReference type="PROSITE" id="PS50850">
    <property type="entry name" value="MFS"/>
    <property type="match status" value="1"/>
</dbReference>
<feature type="transmembrane region" description="Helical" evidence="4">
    <location>
        <begin position="282"/>
        <end position="302"/>
    </location>
</feature>
<dbReference type="Proteomes" id="UP000177407">
    <property type="component" value="Unassembled WGS sequence"/>
</dbReference>
<sequence length="384" mass="44027">MFLKNFFHKYFAGKMSREVKELFLSTAILDFAVSAVSIFEPIYLYTIGFSVEKIILFYIAVYAIYFFLAPLGGKLARSYGYEHSIIYSSPFLIIFYLSLFAIPYHPFFIASAIISFSLQKMLYWPGYHADFARFGKGKERGKEISNMVVASSIVWIIGPFLGGIFLTIFGFKPLFIIVSFLILISNIPLLTTPEKFVPVYFSYKEAMKKIFIKENWRKLFAYLGFGEEHIALVLWPLFIFLVIGEYDKIGLLVSTSIFLATLLTLYFGWLADRAPKRKMLKVGVGFTLLSWILKSLAFSALGVFVADFLYRVTKRVIYIPFTSITYEEAKDKSVMQEIIFFQMALSLGKVLVSILALILLFFFPGNWAMIFILGAIMSLLYCLM</sequence>
<evidence type="ECO:0000256" key="4">
    <source>
        <dbReference type="SAM" id="Phobius"/>
    </source>
</evidence>
<organism evidence="6 7">
    <name type="scientific">Candidatus Falkowbacteria bacterium RIFOXYA2_FULL_38_12</name>
    <dbReference type="NCBI Taxonomy" id="1797993"/>
    <lineage>
        <taxon>Bacteria</taxon>
        <taxon>Candidatus Falkowiibacteriota</taxon>
    </lineage>
</organism>
<dbReference type="Pfam" id="PF07690">
    <property type="entry name" value="MFS_1"/>
    <property type="match status" value="1"/>
</dbReference>
<dbReference type="EMBL" id="MFGA01000020">
    <property type="protein sequence ID" value="OGF20804.1"/>
    <property type="molecule type" value="Genomic_DNA"/>
</dbReference>
<name>A0A1F5S289_9BACT</name>